<reference evidence="2" key="1">
    <citation type="submission" date="2023-10" db="EMBL/GenBank/DDBJ databases">
        <title>Genome assembly of Pristionchus species.</title>
        <authorList>
            <person name="Yoshida K."/>
            <person name="Sommer R.J."/>
        </authorList>
    </citation>
    <scope>NUCLEOTIDE SEQUENCE</scope>
    <source>
        <strain evidence="2">RS0144</strain>
    </source>
</reference>
<protein>
    <recommendedName>
        <fullName evidence="4">Ribosomal protein</fullName>
    </recommendedName>
</protein>
<keyword evidence="3" id="KW-1185">Reference proteome</keyword>
<organism evidence="2 3">
    <name type="scientific">Pristionchus entomophagus</name>
    <dbReference type="NCBI Taxonomy" id="358040"/>
    <lineage>
        <taxon>Eukaryota</taxon>
        <taxon>Metazoa</taxon>
        <taxon>Ecdysozoa</taxon>
        <taxon>Nematoda</taxon>
        <taxon>Chromadorea</taxon>
        <taxon>Rhabditida</taxon>
        <taxon>Rhabditina</taxon>
        <taxon>Diplogasteromorpha</taxon>
        <taxon>Diplogasteroidea</taxon>
        <taxon>Neodiplogasteridae</taxon>
        <taxon>Pristionchus</taxon>
    </lineage>
</organism>
<evidence type="ECO:0000313" key="2">
    <source>
        <dbReference type="EMBL" id="GMS92307.1"/>
    </source>
</evidence>
<evidence type="ECO:0000313" key="3">
    <source>
        <dbReference type="Proteomes" id="UP001432027"/>
    </source>
</evidence>
<name>A0AAV5T9Q7_9BILA</name>
<dbReference type="AlphaFoldDB" id="A0AAV5T9Q7"/>
<sequence>RLLPSVPSPGYLQSRISRCPSTTECRTARAGNHRETPSRAPNHRSARLRRLIGTRPSTCPYDWFPRVRRFFGARRATPFTDYGTAILRLSQLCSRLKEGALGREPFRNVLEINR</sequence>
<accession>A0AAV5T9Q7</accession>
<evidence type="ECO:0008006" key="4">
    <source>
        <dbReference type="Google" id="ProtNLM"/>
    </source>
</evidence>
<feature type="non-terminal residue" evidence="2">
    <location>
        <position position="1"/>
    </location>
</feature>
<feature type="region of interest" description="Disordered" evidence="1">
    <location>
        <begin position="22"/>
        <end position="44"/>
    </location>
</feature>
<dbReference type="Proteomes" id="UP001432027">
    <property type="component" value="Unassembled WGS sequence"/>
</dbReference>
<evidence type="ECO:0000256" key="1">
    <source>
        <dbReference type="SAM" id="MobiDB-lite"/>
    </source>
</evidence>
<feature type="non-terminal residue" evidence="2">
    <location>
        <position position="114"/>
    </location>
</feature>
<gene>
    <name evidence="2" type="ORF">PENTCL1PPCAC_14482</name>
</gene>
<dbReference type="EMBL" id="BTSX01000004">
    <property type="protein sequence ID" value="GMS92307.1"/>
    <property type="molecule type" value="Genomic_DNA"/>
</dbReference>
<comment type="caution">
    <text evidence="2">The sequence shown here is derived from an EMBL/GenBank/DDBJ whole genome shotgun (WGS) entry which is preliminary data.</text>
</comment>
<proteinExistence type="predicted"/>